<protein>
    <recommendedName>
        <fullName evidence="5">Protein kinase domain-containing protein</fullName>
    </recommendedName>
</protein>
<dbReference type="PROSITE" id="PS00107">
    <property type="entry name" value="PROTEIN_KINASE_ATP"/>
    <property type="match status" value="1"/>
</dbReference>
<feature type="non-terminal residue" evidence="6">
    <location>
        <position position="85"/>
    </location>
</feature>
<dbReference type="EMBL" id="UINC01107098">
    <property type="protein sequence ID" value="SVC72222.1"/>
    <property type="molecule type" value="Genomic_DNA"/>
</dbReference>
<evidence type="ECO:0000313" key="6">
    <source>
        <dbReference type="EMBL" id="SVC72222.1"/>
    </source>
</evidence>
<dbReference type="GO" id="GO:0004674">
    <property type="term" value="F:protein serine/threonine kinase activity"/>
    <property type="evidence" value="ECO:0007669"/>
    <property type="project" value="TreeGrafter"/>
</dbReference>
<evidence type="ECO:0000256" key="4">
    <source>
        <dbReference type="ARBA" id="ARBA00022840"/>
    </source>
</evidence>
<proteinExistence type="predicted"/>
<evidence type="ECO:0000256" key="3">
    <source>
        <dbReference type="ARBA" id="ARBA00022777"/>
    </source>
</evidence>
<dbReference type="InterPro" id="IPR011009">
    <property type="entry name" value="Kinase-like_dom_sf"/>
</dbReference>
<dbReference type="SUPFAM" id="SSF56112">
    <property type="entry name" value="Protein kinase-like (PK-like)"/>
    <property type="match status" value="1"/>
</dbReference>
<dbReference type="GO" id="GO:0005524">
    <property type="term" value="F:ATP binding"/>
    <property type="evidence" value="ECO:0007669"/>
    <property type="project" value="UniProtKB-KW"/>
</dbReference>
<sequence length="85" mass="9331">MQPGGRVLHYRIVRQLGSGGMGVVFEAVDEGLERQVALKVIQPDQAFGTDEDGQVRESFRREARLAATLHDPGIVTIFSLGHVED</sequence>
<keyword evidence="3" id="KW-0418">Kinase</keyword>
<dbReference type="PANTHER" id="PTHR43289:SF34">
    <property type="entry name" value="SERINE_THREONINE-PROTEIN KINASE YBDM-RELATED"/>
    <property type="match status" value="1"/>
</dbReference>
<dbReference type="Pfam" id="PF00069">
    <property type="entry name" value="Pkinase"/>
    <property type="match status" value="1"/>
</dbReference>
<dbReference type="Gene3D" id="3.30.200.20">
    <property type="entry name" value="Phosphorylase Kinase, domain 1"/>
    <property type="match status" value="1"/>
</dbReference>
<gene>
    <name evidence="6" type="ORF">METZ01_LOCUS325076</name>
</gene>
<keyword evidence="4" id="KW-0067">ATP-binding</keyword>
<dbReference type="InterPro" id="IPR000719">
    <property type="entry name" value="Prot_kinase_dom"/>
</dbReference>
<evidence type="ECO:0000256" key="1">
    <source>
        <dbReference type="ARBA" id="ARBA00022679"/>
    </source>
</evidence>
<keyword evidence="2" id="KW-0547">Nucleotide-binding</keyword>
<evidence type="ECO:0000259" key="5">
    <source>
        <dbReference type="PROSITE" id="PS50011"/>
    </source>
</evidence>
<reference evidence="6" key="1">
    <citation type="submission" date="2018-05" db="EMBL/GenBank/DDBJ databases">
        <authorList>
            <person name="Lanie J.A."/>
            <person name="Ng W.-L."/>
            <person name="Kazmierczak K.M."/>
            <person name="Andrzejewski T.M."/>
            <person name="Davidsen T.M."/>
            <person name="Wayne K.J."/>
            <person name="Tettelin H."/>
            <person name="Glass J.I."/>
            <person name="Rusch D."/>
            <person name="Podicherti R."/>
            <person name="Tsui H.-C.T."/>
            <person name="Winkler M.E."/>
        </authorList>
    </citation>
    <scope>NUCLEOTIDE SEQUENCE</scope>
</reference>
<organism evidence="6">
    <name type="scientific">marine metagenome</name>
    <dbReference type="NCBI Taxonomy" id="408172"/>
    <lineage>
        <taxon>unclassified sequences</taxon>
        <taxon>metagenomes</taxon>
        <taxon>ecological metagenomes</taxon>
    </lineage>
</organism>
<dbReference type="InterPro" id="IPR017441">
    <property type="entry name" value="Protein_kinase_ATP_BS"/>
</dbReference>
<dbReference type="PROSITE" id="PS50011">
    <property type="entry name" value="PROTEIN_KINASE_DOM"/>
    <property type="match status" value="1"/>
</dbReference>
<keyword evidence="1" id="KW-0808">Transferase</keyword>
<name>A0A382PJR9_9ZZZZ</name>
<dbReference type="PANTHER" id="PTHR43289">
    <property type="entry name" value="MITOGEN-ACTIVATED PROTEIN KINASE KINASE KINASE 20-RELATED"/>
    <property type="match status" value="1"/>
</dbReference>
<feature type="domain" description="Protein kinase" evidence="5">
    <location>
        <begin position="10"/>
        <end position="85"/>
    </location>
</feature>
<evidence type="ECO:0000256" key="2">
    <source>
        <dbReference type="ARBA" id="ARBA00022741"/>
    </source>
</evidence>
<accession>A0A382PJR9</accession>
<dbReference type="AlphaFoldDB" id="A0A382PJR9"/>